<comment type="caution">
    <text evidence="7">The sequence shown here is derived from an EMBL/GenBank/DDBJ whole genome shotgun (WGS) entry which is preliminary data.</text>
</comment>
<feature type="compositionally biased region" description="Low complexity" evidence="5">
    <location>
        <begin position="219"/>
        <end position="233"/>
    </location>
</feature>
<dbReference type="PANTHER" id="PTHR12298:SF4">
    <property type="entry name" value="PROGRAMMED CELL DEATH PROTEIN 2"/>
    <property type="match status" value="1"/>
</dbReference>
<keyword evidence="1" id="KW-0479">Metal-binding</keyword>
<dbReference type="PANTHER" id="PTHR12298">
    <property type="entry name" value="PCDC2 PROGRAMMED CELL DEATH PROTEIN 2 -RELATED"/>
    <property type="match status" value="1"/>
</dbReference>
<dbReference type="Gene3D" id="6.10.140.2220">
    <property type="match status" value="1"/>
</dbReference>
<dbReference type="SUPFAM" id="SSF144232">
    <property type="entry name" value="HIT/MYND zinc finger-like"/>
    <property type="match status" value="1"/>
</dbReference>
<dbReference type="InterPro" id="IPR007320">
    <property type="entry name" value="PDCD2_C"/>
</dbReference>
<keyword evidence="3" id="KW-0862">Zinc</keyword>
<dbReference type="eggNOG" id="KOG2061">
    <property type="taxonomic scope" value="Eukaryota"/>
</dbReference>
<reference evidence="7 8" key="1">
    <citation type="journal article" date="2005" name="Nature">
        <title>The genome of the social amoeba Dictyostelium discoideum.</title>
        <authorList>
            <consortium name="The Dictyostelium discoideum Sequencing Consortium"/>
            <person name="Eichinger L."/>
            <person name="Pachebat J.A."/>
            <person name="Glockner G."/>
            <person name="Rajandream M.A."/>
            <person name="Sucgang R."/>
            <person name="Berriman M."/>
            <person name="Song J."/>
            <person name="Olsen R."/>
            <person name="Szafranski K."/>
            <person name="Xu Q."/>
            <person name="Tunggal B."/>
            <person name="Kummerfeld S."/>
            <person name="Madera M."/>
            <person name="Konfortov B.A."/>
            <person name="Rivero F."/>
            <person name="Bankier A.T."/>
            <person name="Lehmann R."/>
            <person name="Hamlin N."/>
            <person name="Davies R."/>
            <person name="Gaudet P."/>
            <person name="Fey P."/>
            <person name="Pilcher K."/>
            <person name="Chen G."/>
            <person name="Saunders D."/>
            <person name="Sodergren E."/>
            <person name="Davis P."/>
            <person name="Kerhornou A."/>
            <person name="Nie X."/>
            <person name="Hall N."/>
            <person name="Anjard C."/>
            <person name="Hemphill L."/>
            <person name="Bason N."/>
            <person name="Farbrother P."/>
            <person name="Desany B."/>
            <person name="Just E."/>
            <person name="Morio T."/>
            <person name="Rost R."/>
            <person name="Churcher C."/>
            <person name="Cooper J."/>
            <person name="Haydock S."/>
            <person name="van Driessche N."/>
            <person name="Cronin A."/>
            <person name="Goodhead I."/>
            <person name="Muzny D."/>
            <person name="Mourier T."/>
            <person name="Pain A."/>
            <person name="Lu M."/>
            <person name="Harper D."/>
            <person name="Lindsay R."/>
            <person name="Hauser H."/>
            <person name="James K."/>
            <person name="Quiles M."/>
            <person name="Madan Babu M."/>
            <person name="Saito T."/>
            <person name="Buchrieser C."/>
            <person name="Wardroper A."/>
            <person name="Felder M."/>
            <person name="Thangavelu M."/>
            <person name="Johnson D."/>
            <person name="Knights A."/>
            <person name="Loulseged H."/>
            <person name="Mungall K."/>
            <person name="Oliver K."/>
            <person name="Price C."/>
            <person name="Quail M.A."/>
            <person name="Urushihara H."/>
            <person name="Hernandez J."/>
            <person name="Rabbinowitsch E."/>
            <person name="Steffen D."/>
            <person name="Sanders M."/>
            <person name="Ma J."/>
            <person name="Kohara Y."/>
            <person name="Sharp S."/>
            <person name="Simmonds M."/>
            <person name="Spiegler S."/>
            <person name="Tivey A."/>
            <person name="Sugano S."/>
            <person name="White B."/>
            <person name="Walker D."/>
            <person name="Woodward J."/>
            <person name="Winckler T."/>
            <person name="Tanaka Y."/>
            <person name="Shaulsky G."/>
            <person name="Schleicher M."/>
            <person name="Weinstock G."/>
            <person name="Rosenthal A."/>
            <person name="Cox E.C."/>
            <person name="Chisholm R.L."/>
            <person name="Gibbs R."/>
            <person name="Loomis W.F."/>
            <person name="Platzer M."/>
            <person name="Kay R.R."/>
            <person name="Williams J."/>
            <person name="Dear P.H."/>
            <person name="Noegel A.A."/>
            <person name="Barrell B."/>
            <person name="Kuspa A."/>
        </authorList>
    </citation>
    <scope>NUCLEOTIDE SEQUENCE [LARGE SCALE GENOMIC DNA]</scope>
    <source>
        <strain evidence="7 8">AX4</strain>
    </source>
</reference>
<evidence type="ECO:0000259" key="6">
    <source>
        <dbReference type="PROSITE" id="PS50865"/>
    </source>
</evidence>
<dbReference type="STRING" id="44689.Q54Q73"/>
<dbReference type="AlphaFoldDB" id="Q54Q73"/>
<keyword evidence="2 4" id="KW-0863">Zinc-finger</keyword>
<evidence type="ECO:0000256" key="3">
    <source>
        <dbReference type="ARBA" id="ARBA00022833"/>
    </source>
</evidence>
<dbReference type="PROSITE" id="PS50865">
    <property type="entry name" value="ZF_MYND_2"/>
    <property type="match status" value="1"/>
</dbReference>
<dbReference type="OMA" id="HQVIRYS"/>
<dbReference type="PhylomeDB" id="Q54Q73"/>
<evidence type="ECO:0000256" key="2">
    <source>
        <dbReference type="ARBA" id="ARBA00022771"/>
    </source>
</evidence>
<dbReference type="EMBL" id="AAFI02000063">
    <property type="protein sequence ID" value="EAL65375.1"/>
    <property type="molecule type" value="Genomic_DNA"/>
</dbReference>
<dbReference type="GO" id="GO:0005634">
    <property type="term" value="C:nucleus"/>
    <property type="evidence" value="ECO:0000318"/>
    <property type="project" value="GO_Central"/>
</dbReference>
<dbReference type="VEuPathDB" id="AmoebaDB:DDB_G0284069"/>
<dbReference type="GO" id="GO:0008270">
    <property type="term" value="F:zinc ion binding"/>
    <property type="evidence" value="ECO:0007669"/>
    <property type="project" value="UniProtKB-KW"/>
</dbReference>
<protein>
    <recommendedName>
        <fullName evidence="6">MYND-type domain-containing protein</fullName>
    </recommendedName>
</protein>
<evidence type="ECO:0000313" key="7">
    <source>
        <dbReference type="EMBL" id="EAL65375.1"/>
    </source>
</evidence>
<accession>Q54Q73</accession>
<evidence type="ECO:0000256" key="5">
    <source>
        <dbReference type="SAM" id="MobiDB-lite"/>
    </source>
</evidence>
<dbReference type="InterPro" id="IPR002893">
    <property type="entry name" value="Znf_MYND"/>
</dbReference>
<dbReference type="Proteomes" id="UP000002195">
    <property type="component" value="Unassembled WGS sequence"/>
</dbReference>
<dbReference type="KEGG" id="ddi:DDB_G0284069"/>
<dbReference type="SMR" id="Q54Q73"/>
<dbReference type="GeneID" id="8624394"/>
<dbReference type="dictyBase" id="DDB_G0284069"/>
<feature type="region of interest" description="Disordered" evidence="5">
    <location>
        <begin position="210"/>
        <end position="256"/>
    </location>
</feature>
<dbReference type="FunCoup" id="Q54Q73">
    <property type="interactions" value="711"/>
</dbReference>
<evidence type="ECO:0000256" key="1">
    <source>
        <dbReference type="ARBA" id="ARBA00022723"/>
    </source>
</evidence>
<feature type="compositionally biased region" description="Acidic residues" evidence="5">
    <location>
        <begin position="234"/>
        <end position="256"/>
    </location>
</feature>
<dbReference type="RefSeq" id="XP_638724.1">
    <property type="nucleotide sequence ID" value="XM_633632.1"/>
</dbReference>
<proteinExistence type="predicted"/>
<sequence length="426" mass="49329">MVDVVLGFTEQDFDKSQLTSNYFPTKVGGKPAWLDLSNIPKKEELVCEKCSKQVSFLMQIYAPIDEKEESFHRMIHIFCCKDPRCGYYIAIRTQLPQINDFYPMDADERKYDQDYNDIYKNQLQYTKNRQNTCEYCGCFAKSNCSGCKKVHYCGKEHQQLDWQLGHSEQCKLLKDINDDNDNSGDNDKKLPRKRASEFLFKELDIITENQELKEFPPTNDNSNNNNNNNNNDNNDNDNDNDDEYDDDNDEDDIDLDENGNAIYKNEIGKELVPTNSGGETVTGDADAISKFEDYVSETGKKAEFNEETFTKIKDKSLIYFKRIIEKDQDQILRYSKHSNYPILWVSDTDQAPSQIPTCSNCGSNRKFEFQILPQLLYFLGMDSSLENNSSDIDFGILSIYTCESSCKINNSSSFVKEFIFKQDFKK</sequence>
<dbReference type="Pfam" id="PF01753">
    <property type="entry name" value="zf-MYND"/>
    <property type="match status" value="1"/>
</dbReference>
<evidence type="ECO:0000256" key="4">
    <source>
        <dbReference type="PROSITE-ProRule" id="PRU00134"/>
    </source>
</evidence>
<evidence type="ECO:0000313" key="8">
    <source>
        <dbReference type="Proteomes" id="UP000002195"/>
    </source>
</evidence>
<organism evidence="7 8">
    <name type="scientific">Dictyostelium discoideum</name>
    <name type="common">Social amoeba</name>
    <dbReference type="NCBI Taxonomy" id="44689"/>
    <lineage>
        <taxon>Eukaryota</taxon>
        <taxon>Amoebozoa</taxon>
        <taxon>Evosea</taxon>
        <taxon>Eumycetozoa</taxon>
        <taxon>Dictyostelia</taxon>
        <taxon>Dictyosteliales</taxon>
        <taxon>Dictyosteliaceae</taxon>
        <taxon>Dictyostelium</taxon>
    </lineage>
</organism>
<dbReference type="InParanoid" id="Q54Q73"/>
<keyword evidence="8" id="KW-1185">Reference proteome</keyword>
<dbReference type="Pfam" id="PF04194">
    <property type="entry name" value="PDCD2_C"/>
    <property type="match status" value="1"/>
</dbReference>
<feature type="domain" description="MYND-type" evidence="6">
    <location>
        <begin position="133"/>
        <end position="170"/>
    </location>
</feature>
<dbReference type="GO" id="GO:0005737">
    <property type="term" value="C:cytoplasm"/>
    <property type="evidence" value="ECO:0007669"/>
    <property type="project" value="InterPro"/>
</dbReference>
<gene>
    <name evidence="7" type="ORF">DDB_G0284069</name>
</gene>
<dbReference type="HOGENOM" id="CLU_034893_2_0_1"/>
<dbReference type="PROSITE" id="PS01360">
    <property type="entry name" value="ZF_MYND_1"/>
    <property type="match status" value="1"/>
</dbReference>
<dbReference type="PaxDb" id="44689-DDB0185817"/>
<name>Q54Q73_DICDI</name>